<keyword evidence="1" id="KW-0813">Transport</keyword>
<reference evidence="9 10" key="1">
    <citation type="submission" date="2018-05" db="EMBL/GenBank/DDBJ databases">
        <title>Rhodoferax soyangensis sp.nov., isolated from an oligotrophic freshwater lake.</title>
        <authorList>
            <person name="Park M."/>
        </authorList>
    </citation>
    <scope>NUCLEOTIDE SEQUENCE [LARGE SCALE GENOMIC DNA]</scope>
    <source>
        <strain evidence="9 10">IMCC26218</strain>
    </source>
</reference>
<organism evidence="9 10">
    <name type="scientific">Rhodoferax lacus</name>
    <dbReference type="NCBI Taxonomy" id="2184758"/>
    <lineage>
        <taxon>Bacteria</taxon>
        <taxon>Pseudomonadati</taxon>
        <taxon>Pseudomonadota</taxon>
        <taxon>Betaproteobacteria</taxon>
        <taxon>Burkholderiales</taxon>
        <taxon>Comamonadaceae</taxon>
        <taxon>Rhodoferax</taxon>
    </lineage>
</organism>
<accession>A0A3E1R9Q2</accession>
<evidence type="ECO:0000256" key="4">
    <source>
        <dbReference type="ARBA" id="ARBA00022982"/>
    </source>
</evidence>
<dbReference type="PROSITE" id="PS51007">
    <property type="entry name" value="CYTC"/>
    <property type="match status" value="1"/>
</dbReference>
<comment type="caution">
    <text evidence="9">The sequence shown here is derived from an EMBL/GenBank/DDBJ whole genome shotgun (WGS) entry which is preliminary data.</text>
</comment>
<name>A0A3E1R9Q2_9BURK</name>
<dbReference type="InterPro" id="IPR050597">
    <property type="entry name" value="Cytochrome_c_Oxidase_Subunit"/>
</dbReference>
<dbReference type="Proteomes" id="UP000260665">
    <property type="component" value="Unassembled WGS sequence"/>
</dbReference>
<evidence type="ECO:0000256" key="7">
    <source>
        <dbReference type="SAM" id="SignalP"/>
    </source>
</evidence>
<feature type="signal peptide" evidence="7">
    <location>
        <begin position="1"/>
        <end position="18"/>
    </location>
</feature>
<keyword evidence="2 6" id="KW-0349">Heme</keyword>
<evidence type="ECO:0000256" key="6">
    <source>
        <dbReference type="PROSITE-ProRule" id="PRU00433"/>
    </source>
</evidence>
<evidence type="ECO:0000313" key="9">
    <source>
        <dbReference type="EMBL" id="RFO96067.1"/>
    </source>
</evidence>
<evidence type="ECO:0000256" key="3">
    <source>
        <dbReference type="ARBA" id="ARBA00022723"/>
    </source>
</evidence>
<gene>
    <name evidence="9" type="ORF">DIC66_15220</name>
</gene>
<protein>
    <submittedName>
        <fullName evidence="9">Cytochrome C</fullName>
    </submittedName>
</protein>
<dbReference type="InterPro" id="IPR009056">
    <property type="entry name" value="Cyt_c-like_dom"/>
</dbReference>
<feature type="domain" description="Cytochrome c" evidence="8">
    <location>
        <begin position="19"/>
        <end position="98"/>
    </location>
</feature>
<dbReference type="Gene3D" id="1.10.760.10">
    <property type="entry name" value="Cytochrome c-like domain"/>
    <property type="match status" value="1"/>
</dbReference>
<keyword evidence="3 6" id="KW-0479">Metal-binding</keyword>
<keyword evidence="5 6" id="KW-0408">Iron</keyword>
<dbReference type="GO" id="GO:0009055">
    <property type="term" value="F:electron transfer activity"/>
    <property type="evidence" value="ECO:0007669"/>
    <property type="project" value="InterPro"/>
</dbReference>
<dbReference type="AlphaFoldDB" id="A0A3E1R9Q2"/>
<dbReference type="PANTHER" id="PTHR33751">
    <property type="entry name" value="CBB3-TYPE CYTOCHROME C OXIDASE SUBUNIT FIXP"/>
    <property type="match status" value="1"/>
</dbReference>
<sequence>MKNTLFFILMCTAFASYADDAAEGRLKADAACSLCHGHNGVSTLPNAPNLAGQQAIYVSEQLRNYRSGKRQNEVMNMIAKQLTDSEITHLAAWFGSIKVTVETP</sequence>
<dbReference type="EMBL" id="QFZK01000010">
    <property type="protein sequence ID" value="RFO96067.1"/>
    <property type="molecule type" value="Genomic_DNA"/>
</dbReference>
<keyword evidence="4" id="KW-0249">Electron transport</keyword>
<feature type="chain" id="PRO_5017667441" evidence="7">
    <location>
        <begin position="19"/>
        <end position="104"/>
    </location>
</feature>
<dbReference type="PANTHER" id="PTHR33751:SF9">
    <property type="entry name" value="CYTOCHROME C4"/>
    <property type="match status" value="1"/>
</dbReference>
<evidence type="ECO:0000256" key="1">
    <source>
        <dbReference type="ARBA" id="ARBA00022448"/>
    </source>
</evidence>
<dbReference type="InterPro" id="IPR036909">
    <property type="entry name" value="Cyt_c-like_dom_sf"/>
</dbReference>
<evidence type="ECO:0000313" key="10">
    <source>
        <dbReference type="Proteomes" id="UP000260665"/>
    </source>
</evidence>
<dbReference type="GO" id="GO:0046872">
    <property type="term" value="F:metal ion binding"/>
    <property type="evidence" value="ECO:0007669"/>
    <property type="project" value="UniProtKB-KW"/>
</dbReference>
<evidence type="ECO:0000259" key="8">
    <source>
        <dbReference type="PROSITE" id="PS51007"/>
    </source>
</evidence>
<evidence type="ECO:0000256" key="5">
    <source>
        <dbReference type="ARBA" id="ARBA00023004"/>
    </source>
</evidence>
<proteinExistence type="predicted"/>
<dbReference type="Pfam" id="PF00034">
    <property type="entry name" value="Cytochrom_C"/>
    <property type="match status" value="1"/>
</dbReference>
<evidence type="ECO:0000256" key="2">
    <source>
        <dbReference type="ARBA" id="ARBA00022617"/>
    </source>
</evidence>
<keyword evidence="7" id="KW-0732">Signal</keyword>
<dbReference type="GO" id="GO:0020037">
    <property type="term" value="F:heme binding"/>
    <property type="evidence" value="ECO:0007669"/>
    <property type="project" value="InterPro"/>
</dbReference>
<dbReference type="RefSeq" id="WP_117178720.1">
    <property type="nucleotide sequence ID" value="NZ_QFZK01000010.1"/>
</dbReference>
<dbReference type="OrthoDB" id="5295860at2"/>
<dbReference type="SUPFAM" id="SSF46626">
    <property type="entry name" value="Cytochrome c"/>
    <property type="match status" value="1"/>
</dbReference>
<keyword evidence="10" id="KW-1185">Reference proteome</keyword>